<dbReference type="AlphaFoldDB" id="A0A1M6N6M0"/>
<organism evidence="3 4">
    <name type="scientific">Malonomonas rubra DSM 5091</name>
    <dbReference type="NCBI Taxonomy" id="1122189"/>
    <lineage>
        <taxon>Bacteria</taxon>
        <taxon>Pseudomonadati</taxon>
        <taxon>Thermodesulfobacteriota</taxon>
        <taxon>Desulfuromonadia</taxon>
        <taxon>Desulfuromonadales</taxon>
        <taxon>Geopsychrobacteraceae</taxon>
        <taxon>Malonomonas</taxon>
    </lineage>
</organism>
<evidence type="ECO:0008006" key="5">
    <source>
        <dbReference type="Google" id="ProtNLM"/>
    </source>
</evidence>
<evidence type="ECO:0000256" key="2">
    <source>
        <dbReference type="SAM" id="SignalP"/>
    </source>
</evidence>
<name>A0A1M6N6M0_MALRU</name>
<sequence length="233" mass="26791">MQVFKRLSLLGVGLVFILPSLAQSKTLSAADILQQMKRVYASTKSYVDRGTVSSVFIDKGKKRVVEKPFSTAFVRPDRFRYEFREKKGFFKEDDKFVISLIGKGLKTYWSLDPEQQQIKPKTLGEALSAAAGISGGSARWVPTMLMPDRTQFKNAFTLSKPKRVNNEVVNGVECFQLSDPTDYRRLTLWIGKKDYLLRKIYREQDFGDFRLEETTNYNPETDGEVKQELLNFQ</sequence>
<keyword evidence="4" id="KW-1185">Reference proteome</keyword>
<dbReference type="Gene3D" id="2.50.20.10">
    <property type="entry name" value="Lipoprotein localisation LolA/LolB/LppX"/>
    <property type="match status" value="1"/>
</dbReference>
<dbReference type="EMBL" id="FQZT01000025">
    <property type="protein sequence ID" value="SHJ91206.1"/>
    <property type="molecule type" value="Genomic_DNA"/>
</dbReference>
<proteinExistence type="predicted"/>
<dbReference type="RefSeq" id="WP_072910033.1">
    <property type="nucleotide sequence ID" value="NZ_FQZT01000025.1"/>
</dbReference>
<reference evidence="3 4" key="1">
    <citation type="submission" date="2016-11" db="EMBL/GenBank/DDBJ databases">
        <authorList>
            <person name="Jaros S."/>
            <person name="Januszkiewicz K."/>
            <person name="Wedrychowicz H."/>
        </authorList>
    </citation>
    <scope>NUCLEOTIDE SEQUENCE [LARGE SCALE GENOMIC DNA]</scope>
    <source>
        <strain evidence="3 4">DSM 5091</strain>
    </source>
</reference>
<gene>
    <name evidence="3" type="ORF">SAMN02745165_03515</name>
</gene>
<protein>
    <recommendedName>
        <fullName evidence="5">Outer membrane lipoprotein-sorting protein</fullName>
    </recommendedName>
</protein>
<feature type="chain" id="PRO_5012770922" description="Outer membrane lipoprotein-sorting protein" evidence="2">
    <location>
        <begin position="23"/>
        <end position="233"/>
    </location>
</feature>
<dbReference type="Proteomes" id="UP000184171">
    <property type="component" value="Unassembled WGS sequence"/>
</dbReference>
<accession>A0A1M6N6M0</accession>
<dbReference type="InterPro" id="IPR029046">
    <property type="entry name" value="LolA/LolB/LppX"/>
</dbReference>
<evidence type="ECO:0000256" key="1">
    <source>
        <dbReference type="ARBA" id="ARBA00022729"/>
    </source>
</evidence>
<evidence type="ECO:0000313" key="3">
    <source>
        <dbReference type="EMBL" id="SHJ91206.1"/>
    </source>
</evidence>
<dbReference type="OrthoDB" id="5518393at2"/>
<feature type="signal peptide" evidence="2">
    <location>
        <begin position="1"/>
        <end position="22"/>
    </location>
</feature>
<keyword evidence="1 2" id="KW-0732">Signal</keyword>
<evidence type="ECO:0000313" key="4">
    <source>
        <dbReference type="Proteomes" id="UP000184171"/>
    </source>
</evidence>
<dbReference type="SUPFAM" id="SSF89392">
    <property type="entry name" value="Prokaryotic lipoproteins and lipoprotein localization factors"/>
    <property type="match status" value="1"/>
</dbReference>